<sequence length="485" mass="55238">MPAFVNRTEELARLHELYDSDDAELAVVYGRRRLGKTALVRESLRADEDAIIYQAKQKTSELQLQQFIETAAASYPGVGRIREEWDEILGFLAEQDATVVLDQFPYLVAQDESLPSVLQAMFDHELADSAATFVLVGSSISMMEEAALLGNSPLYGRSSLKLDIRQLPFDAAMEFFDDEYTAEEQVLTWGVFGGVPYYLEEVSPDATLAENILRTILSRHGTLHNEPDYVLRMELTEPTRYFSILEAIAGGSTSRNEIAGTTGIEYNQLSKYLDRLARLRLVDRHVPITEQKERSKRSRYRIRDPFFRFWFRYVYGSGDQYDELGRDAYDALVEPELADFVSHSFEEFCCSALRPLYPEHTITNTGQWWYGEHEIDVVGLTAGETLLVGECKFQQSPLGYDALAGLQEHVGELRWSPQDGRDRVVEYALFSRSGFKPSVEEAAAERENLQLFTVDEVVRALSEHGVRRIIRSSIDLFRLGQKIRT</sequence>
<dbReference type="SUPFAM" id="SSF52980">
    <property type="entry name" value="Restriction endonuclease-like"/>
    <property type="match status" value="1"/>
</dbReference>
<feature type="domain" description="DUF234" evidence="2">
    <location>
        <begin position="310"/>
        <end position="395"/>
    </location>
</feature>
<dbReference type="InterPro" id="IPR027417">
    <property type="entry name" value="P-loop_NTPase"/>
</dbReference>
<comment type="caution">
    <text evidence="3">The sequence shown here is derived from an EMBL/GenBank/DDBJ whole genome shotgun (WGS) entry which is preliminary data.</text>
</comment>
<dbReference type="AlphaFoldDB" id="A0ABD6DL78"/>
<accession>A0ABD6DL78</accession>
<dbReference type="SUPFAM" id="SSF52540">
    <property type="entry name" value="P-loop containing nucleoside triphosphate hydrolases"/>
    <property type="match status" value="1"/>
</dbReference>
<dbReference type="InterPro" id="IPR036390">
    <property type="entry name" value="WH_DNA-bd_sf"/>
</dbReference>
<dbReference type="RefSeq" id="WP_256398384.1">
    <property type="nucleotide sequence ID" value="NZ_JANHJR010000001.1"/>
</dbReference>
<dbReference type="InterPro" id="IPR011579">
    <property type="entry name" value="ATPase_dom"/>
</dbReference>
<dbReference type="Pfam" id="PF03008">
    <property type="entry name" value="DUF234"/>
    <property type="match status" value="1"/>
</dbReference>
<reference evidence="3 4" key="1">
    <citation type="journal article" date="2019" name="Int. J. Syst. Evol. Microbiol.">
        <title>The Global Catalogue of Microorganisms (GCM) 10K type strain sequencing project: providing services to taxonomists for standard genome sequencing and annotation.</title>
        <authorList>
            <consortium name="The Broad Institute Genomics Platform"/>
            <consortium name="The Broad Institute Genome Sequencing Center for Infectious Disease"/>
            <person name="Wu L."/>
            <person name="Ma J."/>
        </authorList>
    </citation>
    <scope>NUCLEOTIDE SEQUENCE [LARGE SCALE GENOMIC DNA]</scope>
    <source>
        <strain evidence="3 4">CGMCC 1.10390</strain>
    </source>
</reference>
<dbReference type="PANTHER" id="PTHR34704">
    <property type="entry name" value="ATPASE"/>
    <property type="match status" value="1"/>
</dbReference>
<dbReference type="InterPro" id="IPR004256">
    <property type="entry name" value="DUF234"/>
</dbReference>
<dbReference type="Proteomes" id="UP001597034">
    <property type="component" value="Unassembled WGS sequence"/>
</dbReference>
<evidence type="ECO:0000313" key="4">
    <source>
        <dbReference type="Proteomes" id="UP001597034"/>
    </source>
</evidence>
<dbReference type="Gene3D" id="3.40.50.300">
    <property type="entry name" value="P-loop containing nucleotide triphosphate hydrolases"/>
    <property type="match status" value="1"/>
</dbReference>
<keyword evidence="3" id="KW-0067">ATP-binding</keyword>
<dbReference type="InterPro" id="IPR011335">
    <property type="entry name" value="Restrct_endonuc-II-like"/>
</dbReference>
<keyword evidence="3" id="KW-0547">Nucleotide-binding</keyword>
<feature type="domain" description="ATPase" evidence="1">
    <location>
        <begin position="4"/>
        <end position="202"/>
    </location>
</feature>
<gene>
    <name evidence="3" type="ORF">ACFSBL_10405</name>
</gene>
<dbReference type="PANTHER" id="PTHR34704:SF1">
    <property type="entry name" value="ATPASE"/>
    <property type="match status" value="1"/>
</dbReference>
<dbReference type="SUPFAM" id="SSF46785">
    <property type="entry name" value="Winged helix' DNA-binding domain"/>
    <property type="match status" value="1"/>
</dbReference>
<dbReference type="Pfam" id="PF01637">
    <property type="entry name" value="ATPase_2"/>
    <property type="match status" value="1"/>
</dbReference>
<evidence type="ECO:0000259" key="2">
    <source>
        <dbReference type="Pfam" id="PF03008"/>
    </source>
</evidence>
<dbReference type="GO" id="GO:0005524">
    <property type="term" value="F:ATP binding"/>
    <property type="evidence" value="ECO:0007669"/>
    <property type="project" value="UniProtKB-KW"/>
</dbReference>
<keyword evidence="4" id="KW-1185">Reference proteome</keyword>
<name>A0ABD6DL78_9EURY</name>
<evidence type="ECO:0000259" key="1">
    <source>
        <dbReference type="Pfam" id="PF01637"/>
    </source>
</evidence>
<protein>
    <submittedName>
        <fullName evidence="3">ATP-binding protein</fullName>
    </submittedName>
</protein>
<dbReference type="EMBL" id="JBHUDO010000002">
    <property type="protein sequence ID" value="MFD1646092.1"/>
    <property type="molecule type" value="Genomic_DNA"/>
</dbReference>
<organism evidence="3 4">
    <name type="scientific">Haloarchaeobius litoreus</name>
    <dbReference type="NCBI Taxonomy" id="755306"/>
    <lineage>
        <taxon>Archaea</taxon>
        <taxon>Methanobacteriati</taxon>
        <taxon>Methanobacteriota</taxon>
        <taxon>Stenosarchaea group</taxon>
        <taxon>Halobacteria</taxon>
        <taxon>Halobacteriales</taxon>
        <taxon>Halorubellaceae</taxon>
        <taxon>Haloarchaeobius</taxon>
    </lineage>
</organism>
<evidence type="ECO:0000313" key="3">
    <source>
        <dbReference type="EMBL" id="MFD1646092.1"/>
    </source>
</evidence>
<proteinExistence type="predicted"/>